<dbReference type="RefSeq" id="WP_124027530.1">
    <property type="nucleotide sequence ID" value="NZ_JBHRSN010000015.1"/>
</dbReference>
<protein>
    <submittedName>
        <fullName evidence="1">Uncharacterized protein</fullName>
    </submittedName>
</protein>
<gene>
    <name evidence="1" type="ORF">DRW07_08970</name>
</gene>
<organism evidence="1 2">
    <name type="scientific">Alteromonas sediminis</name>
    <dbReference type="NCBI Taxonomy" id="2259342"/>
    <lineage>
        <taxon>Bacteria</taxon>
        <taxon>Pseudomonadati</taxon>
        <taxon>Pseudomonadota</taxon>
        <taxon>Gammaproteobacteria</taxon>
        <taxon>Alteromonadales</taxon>
        <taxon>Alteromonadaceae</taxon>
        <taxon>Alteromonas/Salinimonas group</taxon>
        <taxon>Alteromonas</taxon>
    </lineage>
</organism>
<evidence type="ECO:0000313" key="2">
    <source>
        <dbReference type="Proteomes" id="UP000275281"/>
    </source>
</evidence>
<dbReference type="EMBL" id="RPOK01000002">
    <property type="protein sequence ID" value="RPJ67630.1"/>
    <property type="molecule type" value="Genomic_DNA"/>
</dbReference>
<keyword evidence="2" id="KW-1185">Reference proteome</keyword>
<evidence type="ECO:0000313" key="1">
    <source>
        <dbReference type="EMBL" id="RPJ67630.1"/>
    </source>
</evidence>
<dbReference type="Proteomes" id="UP000275281">
    <property type="component" value="Unassembled WGS sequence"/>
</dbReference>
<dbReference type="AlphaFoldDB" id="A0A3N5Y2S6"/>
<reference evidence="1 2" key="1">
    <citation type="submission" date="2018-11" db="EMBL/GenBank/DDBJ databases">
        <authorList>
            <person name="Ye M.-Q."/>
            <person name="Du Z.-J."/>
        </authorList>
    </citation>
    <scope>NUCLEOTIDE SEQUENCE [LARGE SCALE GENOMIC DNA]</scope>
    <source>
        <strain evidence="1 2">U0105</strain>
    </source>
</reference>
<proteinExistence type="predicted"/>
<accession>A0A3N5Y2S6</accession>
<name>A0A3N5Y2S6_9ALTE</name>
<comment type="caution">
    <text evidence="1">The sequence shown here is derived from an EMBL/GenBank/DDBJ whole genome shotgun (WGS) entry which is preliminary data.</text>
</comment>
<sequence>MQESLEQIIKKSSTPTRLVEAKQHLKNLLEEMEYKIPFNITSSQEKDYDALLNRLHRLERKRLSEDSSIPNLSTIRQCVADILLLLDGHDIKKKQYTPSN</sequence>